<dbReference type="PROSITE" id="PS51819">
    <property type="entry name" value="VOC"/>
    <property type="match status" value="1"/>
</dbReference>
<evidence type="ECO:0000313" key="3">
    <source>
        <dbReference type="EMBL" id="GLC24432.1"/>
    </source>
</evidence>
<dbReference type="CDD" id="cd06587">
    <property type="entry name" value="VOC"/>
    <property type="match status" value="1"/>
</dbReference>
<keyword evidence="1" id="KW-0479">Metal-binding</keyword>
<gene>
    <name evidence="3" type="ORF">rosag_09450</name>
</gene>
<feature type="domain" description="VOC" evidence="2">
    <location>
        <begin position="29"/>
        <end position="144"/>
    </location>
</feature>
<dbReference type="AlphaFoldDB" id="A0AA37V1X3"/>
<sequence>MHRVRDARTTGRDMTTSAADALAATGLGRIGQIAMTVRDLRGAVTFYRDVLGLPLLFEAPPRLAFFDCAGQRLMLGEPEDGEAPRGNSVLYFSVPDVHAAHATLTARGVTFVDAPHLIARLADREIWMAFLRDPEENLLAIMAEVPLTN</sequence>
<dbReference type="GO" id="GO:0046872">
    <property type="term" value="F:metal ion binding"/>
    <property type="evidence" value="ECO:0007669"/>
    <property type="project" value="UniProtKB-KW"/>
</dbReference>
<evidence type="ECO:0000256" key="1">
    <source>
        <dbReference type="ARBA" id="ARBA00022723"/>
    </source>
</evidence>
<dbReference type="InterPro" id="IPR037523">
    <property type="entry name" value="VOC_core"/>
</dbReference>
<dbReference type="PANTHER" id="PTHR43048:SF3">
    <property type="entry name" value="METHYLMALONYL-COA EPIMERASE, MITOCHONDRIAL"/>
    <property type="match status" value="1"/>
</dbReference>
<keyword evidence="4" id="KW-1185">Reference proteome</keyword>
<accession>A0AA37V1X3</accession>
<dbReference type="PANTHER" id="PTHR43048">
    <property type="entry name" value="METHYLMALONYL-COA EPIMERASE"/>
    <property type="match status" value="1"/>
</dbReference>
<dbReference type="InterPro" id="IPR004360">
    <property type="entry name" value="Glyas_Fos-R_dOase_dom"/>
</dbReference>
<dbReference type="Proteomes" id="UP001161325">
    <property type="component" value="Unassembled WGS sequence"/>
</dbReference>
<protein>
    <submittedName>
        <fullName evidence="3">Glyoxalase</fullName>
    </submittedName>
</protein>
<comment type="caution">
    <text evidence="3">The sequence shown here is derived from an EMBL/GenBank/DDBJ whole genome shotgun (WGS) entry which is preliminary data.</text>
</comment>
<reference evidence="3" key="1">
    <citation type="submission" date="2022-08" db="EMBL/GenBank/DDBJ databases">
        <title>Draft genome sequencing of Roseisolibacter agri AW1220.</title>
        <authorList>
            <person name="Tobiishi Y."/>
            <person name="Tonouchi A."/>
        </authorList>
    </citation>
    <scope>NUCLEOTIDE SEQUENCE</scope>
    <source>
        <strain evidence="3">AW1220</strain>
    </source>
</reference>
<dbReference type="InterPro" id="IPR051785">
    <property type="entry name" value="MMCE/EMCE_epimerase"/>
</dbReference>
<proteinExistence type="predicted"/>
<dbReference type="GO" id="GO:0046491">
    <property type="term" value="P:L-methylmalonyl-CoA metabolic process"/>
    <property type="evidence" value="ECO:0007669"/>
    <property type="project" value="TreeGrafter"/>
</dbReference>
<dbReference type="Gene3D" id="3.10.180.10">
    <property type="entry name" value="2,3-Dihydroxybiphenyl 1,2-Dioxygenase, domain 1"/>
    <property type="match status" value="1"/>
</dbReference>
<evidence type="ECO:0000313" key="4">
    <source>
        <dbReference type="Proteomes" id="UP001161325"/>
    </source>
</evidence>
<evidence type="ECO:0000259" key="2">
    <source>
        <dbReference type="PROSITE" id="PS51819"/>
    </source>
</evidence>
<dbReference type="Pfam" id="PF00903">
    <property type="entry name" value="Glyoxalase"/>
    <property type="match status" value="1"/>
</dbReference>
<name>A0AA37V1X3_9BACT</name>
<dbReference type="InterPro" id="IPR029068">
    <property type="entry name" value="Glyas_Bleomycin-R_OHBP_Dase"/>
</dbReference>
<dbReference type="GO" id="GO:0004493">
    <property type="term" value="F:methylmalonyl-CoA epimerase activity"/>
    <property type="evidence" value="ECO:0007669"/>
    <property type="project" value="TreeGrafter"/>
</dbReference>
<organism evidence="3 4">
    <name type="scientific">Roseisolibacter agri</name>
    <dbReference type="NCBI Taxonomy" id="2014610"/>
    <lineage>
        <taxon>Bacteria</taxon>
        <taxon>Pseudomonadati</taxon>
        <taxon>Gemmatimonadota</taxon>
        <taxon>Gemmatimonadia</taxon>
        <taxon>Gemmatimonadales</taxon>
        <taxon>Gemmatimonadaceae</taxon>
        <taxon>Roseisolibacter</taxon>
    </lineage>
</organism>
<dbReference type="EMBL" id="BRXS01000002">
    <property type="protein sequence ID" value="GLC24432.1"/>
    <property type="molecule type" value="Genomic_DNA"/>
</dbReference>
<dbReference type="SUPFAM" id="SSF54593">
    <property type="entry name" value="Glyoxalase/Bleomycin resistance protein/Dihydroxybiphenyl dioxygenase"/>
    <property type="match status" value="1"/>
</dbReference>